<feature type="domain" description="MHD" evidence="4">
    <location>
        <begin position="584"/>
        <end position="838"/>
    </location>
</feature>
<evidence type="ECO:0000256" key="1">
    <source>
        <dbReference type="ARBA" id="ARBA00022583"/>
    </source>
</evidence>
<feature type="coiled-coil region" evidence="2">
    <location>
        <begin position="121"/>
        <end position="148"/>
    </location>
</feature>
<feature type="region of interest" description="Disordered" evidence="3">
    <location>
        <begin position="251"/>
        <end position="441"/>
    </location>
</feature>
<dbReference type="InterPro" id="IPR001060">
    <property type="entry name" value="FCH_dom"/>
</dbReference>
<dbReference type="CDD" id="cd07650">
    <property type="entry name" value="F-BAR_Syp1p_like"/>
    <property type="match status" value="1"/>
</dbReference>
<feature type="compositionally biased region" description="Polar residues" evidence="3">
    <location>
        <begin position="367"/>
        <end position="382"/>
    </location>
</feature>
<dbReference type="PANTHER" id="PTHR23065">
    <property type="entry name" value="PROLINE-SERINE-THREONINE PHOSPHATASE INTERACTING PROTEIN 1"/>
    <property type="match status" value="1"/>
</dbReference>
<dbReference type="CDD" id="cd09264">
    <property type="entry name" value="AP_Syp1_MHD"/>
    <property type="match status" value="1"/>
</dbReference>
<evidence type="ECO:0000313" key="5">
    <source>
        <dbReference type="EMBL" id="PMD47480.1"/>
    </source>
</evidence>
<proteinExistence type="predicted"/>
<organism evidence="5 6">
    <name type="scientific">Hyaloscypha variabilis (strain UAMH 11265 / GT02V1 / F)</name>
    <name type="common">Meliniomyces variabilis</name>
    <dbReference type="NCBI Taxonomy" id="1149755"/>
    <lineage>
        <taxon>Eukaryota</taxon>
        <taxon>Fungi</taxon>
        <taxon>Dikarya</taxon>
        <taxon>Ascomycota</taxon>
        <taxon>Pezizomycotina</taxon>
        <taxon>Leotiomycetes</taxon>
        <taxon>Helotiales</taxon>
        <taxon>Hyaloscyphaceae</taxon>
        <taxon>Hyaloscypha</taxon>
        <taxon>Hyaloscypha variabilis</taxon>
    </lineage>
</organism>
<accession>A0A2J6S9Q0</accession>
<dbReference type="InterPro" id="IPR027267">
    <property type="entry name" value="AH/BAR_dom_sf"/>
</dbReference>
<dbReference type="PANTHER" id="PTHR23065:SF54">
    <property type="entry name" value="SUPPRESSOR OF YEAST PROFILIN DELETION"/>
    <property type="match status" value="1"/>
</dbReference>
<sequence>MEALSRQEYPAMLERLSPQGAVQKLNERVKKIGRVNTEIADWLQERRKVEDQYVAGLRKLARKPLQETGQDLGIFDGPWKKIITAIEDIAQSHALLSERIEKDVEHPLRTFATNNKDMSSMTTIQGNLASMARDLEDAQDKSDKLSKKGGKASALKVDAASTKLNSATSVWESQAPFIYETLQALDERRLNHLRDVLTQYETHEADVIEQNRKTIEHTLSSLLEIDTSQEIKNWSQASIAGKPVIERRTTRQLSTAGSGSGTAASLAPPQTPRSTTDNQSEHSGGNEKGESKITRRFGTMLGKRRQSMVGAFSGRNPSPNKGFQPFGRSSASRDGPSPQASVGNFHESPSRDNRLSSLAESPPPQSPSLQINGNTSAVNADSSFIADAVPTGSPSRTTNGTTGAALFGDLSDVQPPPGPPPSHMKPGSEARKDSEGYTVPAAMNDPISQAEHDAAQENEQQQFKLDIRKDPIPEQDADAQAALSNVANTLRSQQISALNRKVGTVRGRRDVRNTMYVPPANSLDVSTPENMPPPSPGIATGRAAALAALSSNDQNAPTGSDTTSIRSGHSLTNHVVAKHADLHQPGLNASIIETVSVTLENGQIKTAKIAGEVALAYNKAEAEDSSTEGTIRINNFPNLEAIGPNRTFIHPVIGDKPDEFTVDLAAISKPSVAFTYRVHIEDENAAVNGPVLLKVAWKNQGDKLGLVAEYSLNPVYSTEPVTCHGLVLIAFYEGPRAIGCQTKPTGVHLKEKSLAYWRIGDVTLTNEWHKVICRFLGSEGACPEPGHIEARWEIHGSASKLLGSGISLSRLEPSKGKEKEEDDPFADESIASPTTVTSAGNWVEIATNKKFVSGKYEAREPVSL</sequence>
<keyword evidence="1" id="KW-0254">Endocytosis</keyword>
<dbReference type="GO" id="GO:0006897">
    <property type="term" value="P:endocytosis"/>
    <property type="evidence" value="ECO:0007669"/>
    <property type="project" value="UniProtKB-KW"/>
</dbReference>
<evidence type="ECO:0000313" key="6">
    <source>
        <dbReference type="Proteomes" id="UP000235786"/>
    </source>
</evidence>
<evidence type="ECO:0000256" key="3">
    <source>
        <dbReference type="SAM" id="MobiDB-lite"/>
    </source>
</evidence>
<keyword evidence="6" id="KW-1185">Reference proteome</keyword>
<dbReference type="Pfam" id="PF10291">
    <property type="entry name" value="muHD"/>
    <property type="match status" value="1"/>
</dbReference>
<dbReference type="GO" id="GO:0032185">
    <property type="term" value="P:septin cytoskeleton organization"/>
    <property type="evidence" value="ECO:0007669"/>
    <property type="project" value="TreeGrafter"/>
</dbReference>
<protein>
    <recommendedName>
        <fullName evidence="4">MHD domain-containing protein</fullName>
    </recommendedName>
</protein>
<gene>
    <name evidence="5" type="ORF">L207DRAFT_158527</name>
</gene>
<dbReference type="SUPFAM" id="SSF103657">
    <property type="entry name" value="BAR/IMD domain-like"/>
    <property type="match status" value="1"/>
</dbReference>
<feature type="compositionally biased region" description="Polar residues" evidence="3">
    <location>
        <begin position="272"/>
        <end position="283"/>
    </location>
</feature>
<reference evidence="5 6" key="1">
    <citation type="submission" date="2016-04" db="EMBL/GenBank/DDBJ databases">
        <title>A degradative enzymes factory behind the ericoid mycorrhizal symbiosis.</title>
        <authorList>
            <consortium name="DOE Joint Genome Institute"/>
            <person name="Martino E."/>
            <person name="Morin E."/>
            <person name="Grelet G."/>
            <person name="Kuo A."/>
            <person name="Kohler A."/>
            <person name="Daghino S."/>
            <person name="Barry K."/>
            <person name="Choi C."/>
            <person name="Cichocki N."/>
            <person name="Clum A."/>
            <person name="Copeland A."/>
            <person name="Hainaut M."/>
            <person name="Haridas S."/>
            <person name="Labutti K."/>
            <person name="Lindquist E."/>
            <person name="Lipzen A."/>
            <person name="Khouja H.-R."/>
            <person name="Murat C."/>
            <person name="Ohm R."/>
            <person name="Olson A."/>
            <person name="Spatafora J."/>
            <person name="Veneault-Fourrey C."/>
            <person name="Henrissat B."/>
            <person name="Grigoriev I."/>
            <person name="Martin F."/>
            <person name="Perotto S."/>
        </authorList>
    </citation>
    <scope>NUCLEOTIDE SEQUENCE [LARGE SCALE GENOMIC DNA]</scope>
    <source>
        <strain evidence="5 6">F</strain>
    </source>
</reference>
<dbReference type="GO" id="GO:0005886">
    <property type="term" value="C:plasma membrane"/>
    <property type="evidence" value="ECO:0007669"/>
    <property type="project" value="TreeGrafter"/>
</dbReference>
<dbReference type="GO" id="GO:0032153">
    <property type="term" value="C:cell division site"/>
    <property type="evidence" value="ECO:0007669"/>
    <property type="project" value="TreeGrafter"/>
</dbReference>
<dbReference type="OrthoDB" id="331602at2759"/>
<dbReference type="AlphaFoldDB" id="A0A2J6S9Q0"/>
<dbReference type="Gene3D" id="1.20.1270.60">
    <property type="entry name" value="Arfaptin homology (AH) domain/BAR domain"/>
    <property type="match status" value="1"/>
</dbReference>
<dbReference type="PROSITE" id="PS51072">
    <property type="entry name" value="MHD"/>
    <property type="match status" value="1"/>
</dbReference>
<feature type="compositionally biased region" description="Basic and acidic residues" evidence="3">
    <location>
        <begin position="284"/>
        <end position="293"/>
    </location>
</feature>
<keyword evidence="2" id="KW-0175">Coiled coil</keyword>
<feature type="compositionally biased region" description="Polar residues" evidence="3">
    <location>
        <begin position="315"/>
        <end position="342"/>
    </location>
</feature>
<dbReference type="Proteomes" id="UP000235786">
    <property type="component" value="Unassembled WGS sequence"/>
</dbReference>
<dbReference type="STRING" id="1149755.A0A2J6S9Q0"/>
<name>A0A2J6S9Q0_HYAVF</name>
<evidence type="ECO:0000256" key="2">
    <source>
        <dbReference type="SAM" id="Coils"/>
    </source>
</evidence>
<dbReference type="InterPro" id="IPR049609">
    <property type="entry name" value="Syp1-like_MHD"/>
</dbReference>
<feature type="region of interest" description="Disordered" evidence="3">
    <location>
        <begin position="812"/>
        <end position="831"/>
    </location>
</feature>
<feature type="compositionally biased region" description="Polar residues" evidence="3">
    <location>
        <begin position="392"/>
        <end position="402"/>
    </location>
</feature>
<dbReference type="FunFam" id="1.20.1270.60:FF:000102">
    <property type="entry name" value="WGS project CABT00000000 data, contig 2.23"/>
    <property type="match status" value="1"/>
</dbReference>
<feature type="compositionally biased region" description="Basic and acidic residues" evidence="3">
    <location>
        <begin position="426"/>
        <end position="435"/>
    </location>
</feature>
<evidence type="ECO:0000259" key="4">
    <source>
        <dbReference type="PROSITE" id="PS51072"/>
    </source>
</evidence>
<feature type="compositionally biased region" description="Low complexity" evidence="3">
    <location>
        <begin position="253"/>
        <end position="267"/>
    </location>
</feature>
<dbReference type="EMBL" id="KZ613938">
    <property type="protein sequence ID" value="PMD47480.1"/>
    <property type="molecule type" value="Genomic_DNA"/>
</dbReference>
<dbReference type="SMART" id="SM00055">
    <property type="entry name" value="FCH"/>
    <property type="match status" value="1"/>
</dbReference>
<feature type="compositionally biased region" description="Pro residues" evidence="3">
    <location>
        <begin position="414"/>
        <end position="423"/>
    </location>
</feature>
<dbReference type="Pfam" id="PF00611">
    <property type="entry name" value="FCH"/>
    <property type="match status" value="1"/>
</dbReference>
<dbReference type="GO" id="GO:0030139">
    <property type="term" value="C:endocytic vesicle"/>
    <property type="evidence" value="ECO:0007669"/>
    <property type="project" value="TreeGrafter"/>
</dbReference>
<dbReference type="InterPro" id="IPR028565">
    <property type="entry name" value="MHD"/>
</dbReference>
<dbReference type="InterPro" id="IPR018808">
    <property type="entry name" value="Muniscin_C"/>
</dbReference>